<accession>A0A942E1L4</accession>
<dbReference type="RefSeq" id="WP_188254488.1">
    <property type="nucleotide sequence ID" value="NZ_JABVCF010000004.1"/>
</dbReference>
<evidence type="ECO:0000313" key="1">
    <source>
        <dbReference type="EMBL" id="MBS3648930.1"/>
    </source>
</evidence>
<protein>
    <submittedName>
        <fullName evidence="1">DUF1800 domain-containing protein</fullName>
    </submittedName>
</protein>
<dbReference type="EMBL" id="JAGWCR010000004">
    <property type="protein sequence ID" value="MBS3648930.1"/>
    <property type="molecule type" value="Genomic_DNA"/>
</dbReference>
<proteinExistence type="predicted"/>
<reference evidence="1" key="1">
    <citation type="submission" date="2021-04" db="EMBL/GenBank/DDBJ databases">
        <title>Pseudaminobacter soli sp. nov., isolated from paddy soil contaminated by heavy metals.</title>
        <authorList>
            <person name="Zhang K."/>
        </authorList>
    </citation>
    <scope>NUCLEOTIDE SEQUENCE</scope>
    <source>
        <strain evidence="1">19-2017</strain>
    </source>
</reference>
<dbReference type="InterPro" id="IPR014917">
    <property type="entry name" value="DUF1800"/>
</dbReference>
<name>A0A942E1L4_9HYPH</name>
<organism evidence="1 2">
    <name type="scientific">Pseudaminobacter soli</name>
    <name type="common">ex Zhang et al. 2022</name>
    <dbReference type="NCBI Taxonomy" id="2831468"/>
    <lineage>
        <taxon>Bacteria</taxon>
        <taxon>Pseudomonadati</taxon>
        <taxon>Pseudomonadota</taxon>
        <taxon>Alphaproteobacteria</taxon>
        <taxon>Hyphomicrobiales</taxon>
        <taxon>Phyllobacteriaceae</taxon>
        <taxon>Pseudaminobacter</taxon>
    </lineage>
</organism>
<comment type="caution">
    <text evidence="1">The sequence shown here is derived from an EMBL/GenBank/DDBJ whole genome shotgun (WGS) entry which is preliminary data.</text>
</comment>
<keyword evidence="2" id="KW-1185">Reference proteome</keyword>
<dbReference type="AlphaFoldDB" id="A0A942E1L4"/>
<evidence type="ECO:0000313" key="2">
    <source>
        <dbReference type="Proteomes" id="UP000680348"/>
    </source>
</evidence>
<dbReference type="Proteomes" id="UP000680348">
    <property type="component" value="Unassembled WGS sequence"/>
</dbReference>
<dbReference type="Pfam" id="PF08811">
    <property type="entry name" value="DUF1800"/>
    <property type="match status" value="1"/>
</dbReference>
<gene>
    <name evidence="1" type="ORF">KEU06_09950</name>
</gene>
<sequence length="458" mass="50896">MEMRQEVERGIALNRFGLGARAGDDHAGDARDWLMSQLEAYEAAPESLSRGLRSSDILSDYAERIRSSKDLPAPERMEIRQALRKEGRANYRLDVKLRVASAVETSSPFIERLVHFWSNHFALSIADPLVTWLAGSFEREAIRPHVLGTFEEMLLAVETHPAMLLYLNQSESVGPNSSQAKRVSEKKNRRLGLNENLAREVLELHTLGVKAAYTQEDVIQLALALTGWGRRIKSGAPVRDGDPYFAPVAHEHGRRVIMGTTYAQPGVYQGKAILRDLARSPQTARHVATKLARHFIGDDPPEAAIRALQTAFLDSGGMLPAVYETLIDRAEAWEPDRVKFKTPWEWLISSFRGLGIPEKPEMSIAAMLQQLGQPVWQPGSPAGYDDIAASWASPDALMKRVEVAQQFADSRGDLDPRDLALELLPGTLSDSTRQEIHRASTAQSGLVLLAVSPEFLRR</sequence>